<proteinExistence type="predicted"/>
<reference evidence="1" key="2">
    <citation type="journal article" date="2021" name="PeerJ">
        <title>Extensive microbial diversity within the chicken gut microbiome revealed by metagenomics and culture.</title>
        <authorList>
            <person name="Gilroy R."/>
            <person name="Ravi A."/>
            <person name="Getino M."/>
            <person name="Pursley I."/>
            <person name="Horton D.L."/>
            <person name="Alikhan N.F."/>
            <person name="Baker D."/>
            <person name="Gharbi K."/>
            <person name="Hall N."/>
            <person name="Watson M."/>
            <person name="Adriaenssens E.M."/>
            <person name="Foster-Nyarko E."/>
            <person name="Jarju S."/>
            <person name="Secka A."/>
            <person name="Antonio M."/>
            <person name="Oren A."/>
            <person name="Chaudhuri R.R."/>
            <person name="La Ragione R."/>
            <person name="Hildebrand F."/>
            <person name="Pallen M.J."/>
        </authorList>
    </citation>
    <scope>NUCLEOTIDE SEQUENCE</scope>
    <source>
        <strain evidence="1">CHK158-818</strain>
    </source>
</reference>
<name>A0A9D1SDH9_9BACT</name>
<dbReference type="Proteomes" id="UP000824112">
    <property type="component" value="Unassembled WGS sequence"/>
</dbReference>
<protein>
    <submittedName>
        <fullName evidence="1">Uncharacterized protein</fullName>
    </submittedName>
</protein>
<accession>A0A9D1SDH9</accession>
<reference evidence="1" key="1">
    <citation type="submission" date="2020-10" db="EMBL/GenBank/DDBJ databases">
        <authorList>
            <person name="Gilroy R."/>
        </authorList>
    </citation>
    <scope>NUCLEOTIDE SEQUENCE</scope>
    <source>
        <strain evidence="1">CHK158-818</strain>
    </source>
</reference>
<evidence type="ECO:0000313" key="2">
    <source>
        <dbReference type="Proteomes" id="UP000824112"/>
    </source>
</evidence>
<sequence length="413" mass="47896">MLITTQLPICDYRLFISQSHKISKPYFSSPDPNEFIRYFGAMKKRHIYRDFYCCGENNYCAANHALKIIREESAQHPSFFRFKNDENRFYSDGYLLCKFENKSSYVICKGIPNSRNFLSDVLQYHLNLTAGINDMCGGVQLTRLSNAGKHLAQLYLNASSKHNALNRVNAYWVGKGTPICMVELFDNEVMANGLYDCFDTLETVSGEWDPFIKLYYTQYQGIPCWIINRETAGTEAFRFCLNLRTALLRIHAEKQALIHALKFLSQNTDNPDVEKEKVVSFLKKSLNKLLKGERFDIEQCPIVHLAFKIDDSFAQEEYRNLYEIIKDINNKYIIEDFNCLIAQINFDELLEKIQTNPQIDLSSPQTQQVVEMVKKKDRLGLKKFIGRNLSSLKHDAIYDLIKWAFISSLSAFL</sequence>
<organism evidence="1 2">
    <name type="scientific">Candidatus Gallibacteroides avistercoris</name>
    <dbReference type="NCBI Taxonomy" id="2840833"/>
    <lineage>
        <taxon>Bacteria</taxon>
        <taxon>Pseudomonadati</taxon>
        <taxon>Bacteroidota</taxon>
        <taxon>Bacteroidia</taxon>
        <taxon>Bacteroidales</taxon>
        <taxon>Bacteroidaceae</taxon>
        <taxon>Bacteroidaceae incertae sedis</taxon>
        <taxon>Candidatus Gallibacteroides</taxon>
    </lineage>
</organism>
<comment type="caution">
    <text evidence="1">The sequence shown here is derived from an EMBL/GenBank/DDBJ whole genome shotgun (WGS) entry which is preliminary data.</text>
</comment>
<dbReference type="EMBL" id="DVNA01000231">
    <property type="protein sequence ID" value="HIU56120.1"/>
    <property type="molecule type" value="Genomic_DNA"/>
</dbReference>
<gene>
    <name evidence="1" type="ORF">IAB03_09995</name>
</gene>
<dbReference type="AlphaFoldDB" id="A0A9D1SDH9"/>
<evidence type="ECO:0000313" key="1">
    <source>
        <dbReference type="EMBL" id="HIU56120.1"/>
    </source>
</evidence>